<dbReference type="InterPro" id="IPR029020">
    <property type="entry name" value="Ammonium/urea_transptr"/>
</dbReference>
<dbReference type="EMBL" id="FNVA01000004">
    <property type="protein sequence ID" value="SEG35878.1"/>
    <property type="molecule type" value="Genomic_DNA"/>
</dbReference>
<feature type="transmembrane region" description="Helical" evidence="8">
    <location>
        <begin position="307"/>
        <end position="327"/>
    </location>
</feature>
<evidence type="ECO:0000256" key="1">
    <source>
        <dbReference type="ARBA" id="ARBA00004141"/>
    </source>
</evidence>
<dbReference type="Proteomes" id="UP000236728">
    <property type="component" value="Unassembled WGS sequence"/>
</dbReference>
<comment type="subcellular location">
    <subcellularLocation>
        <location evidence="8">Cell membrane</location>
        <topology evidence="8">Multi-pass membrane protein</topology>
    </subcellularLocation>
    <subcellularLocation>
        <location evidence="1">Membrane</location>
        <topology evidence="1">Multi-pass membrane protein</topology>
    </subcellularLocation>
</comment>
<dbReference type="OrthoDB" id="9814202at2"/>
<organism evidence="10 11">
    <name type="scientific">Bryocella elongata</name>
    <dbReference type="NCBI Taxonomy" id="863522"/>
    <lineage>
        <taxon>Bacteria</taxon>
        <taxon>Pseudomonadati</taxon>
        <taxon>Acidobacteriota</taxon>
        <taxon>Terriglobia</taxon>
        <taxon>Terriglobales</taxon>
        <taxon>Acidobacteriaceae</taxon>
        <taxon>Bryocella</taxon>
    </lineage>
</organism>
<sequence>MRRMGTLGMTGWAKCMALGFAGWAVTGTALGQAPAHLTIDPASAISNGDNAWMLVSAALVLMMSGPGLALFYGGLVRKKNILGTMMQTFAMMAVITILWAVVTYSLSFGEGNAFIGSFKYMFLHGVPLTPIHDYAPTIPGQTFMVYQMMFAIITPALITGAFAERMKFSAMLVFLILWSIIVYAPMAHMVWGFGGLLNASLGGKIPCLDFAGGTVVHVTSGVSALVTALYIGKRVGYPKKPMPPHSVVLSFIGACLLWVGWFGFNAGSALSAGSLATSAFVATHMGAAAAAIGWLAAEWIRNGKPSALGGISGAVAGLVAITPASGFVTPMGAIWIGLAAGIFCFFMVVKVKNIFGYDDSLDAFGVHGAGGTLGAILTGLFANSGINPILGAGKATGFFEGNHGQVVNQLIGVALAWGISIVGTLVILFVVDKLIGLRVSEDDEREGLDLTQHGEEGYDFDAA</sequence>
<feature type="transmembrane region" description="Helical" evidence="8">
    <location>
        <begin position="406"/>
        <end position="431"/>
    </location>
</feature>
<proteinExistence type="inferred from homology"/>
<dbReference type="PROSITE" id="PS01219">
    <property type="entry name" value="AMMONIUM_TRANSP"/>
    <property type="match status" value="1"/>
</dbReference>
<keyword evidence="7 8" id="KW-0924">Ammonia transport</keyword>
<feature type="transmembrane region" description="Helical" evidence="8">
    <location>
        <begin position="170"/>
        <end position="191"/>
    </location>
</feature>
<evidence type="ECO:0000256" key="7">
    <source>
        <dbReference type="ARBA" id="ARBA00023177"/>
    </source>
</evidence>
<dbReference type="NCBIfam" id="TIGR00836">
    <property type="entry name" value="amt"/>
    <property type="match status" value="1"/>
</dbReference>
<dbReference type="InterPro" id="IPR001905">
    <property type="entry name" value="Ammonium_transpt"/>
</dbReference>
<feature type="transmembrane region" description="Helical" evidence="8">
    <location>
        <begin position="363"/>
        <end position="386"/>
    </location>
</feature>
<dbReference type="InterPro" id="IPR024041">
    <property type="entry name" value="NH4_transpt_AmtB-like_dom"/>
</dbReference>
<evidence type="ECO:0000259" key="9">
    <source>
        <dbReference type="Pfam" id="PF00909"/>
    </source>
</evidence>
<feature type="transmembrane region" description="Helical" evidence="8">
    <location>
        <begin position="88"/>
        <end position="107"/>
    </location>
</feature>
<feature type="transmembrane region" description="Helical" evidence="8">
    <location>
        <begin position="143"/>
        <end position="163"/>
    </location>
</feature>
<name>A0A1H5ZHE1_9BACT</name>
<dbReference type="InterPro" id="IPR018047">
    <property type="entry name" value="Ammonium_transpt_CS"/>
</dbReference>
<evidence type="ECO:0000256" key="2">
    <source>
        <dbReference type="ARBA" id="ARBA00005887"/>
    </source>
</evidence>
<keyword evidence="5 8" id="KW-1133">Transmembrane helix</keyword>
<protein>
    <recommendedName>
        <fullName evidence="8">Ammonium transporter</fullName>
    </recommendedName>
</protein>
<comment type="similarity">
    <text evidence="2 8">Belongs to the ammonia transporter channel (TC 1.A.11.2) family.</text>
</comment>
<evidence type="ECO:0000256" key="4">
    <source>
        <dbReference type="ARBA" id="ARBA00022692"/>
    </source>
</evidence>
<feature type="transmembrane region" description="Helical" evidence="8">
    <location>
        <begin position="333"/>
        <end position="351"/>
    </location>
</feature>
<dbReference type="Pfam" id="PF00909">
    <property type="entry name" value="Ammonium_transp"/>
    <property type="match status" value="1"/>
</dbReference>
<evidence type="ECO:0000313" key="11">
    <source>
        <dbReference type="Proteomes" id="UP000236728"/>
    </source>
</evidence>
<evidence type="ECO:0000256" key="8">
    <source>
        <dbReference type="RuleBase" id="RU362002"/>
    </source>
</evidence>
<feature type="domain" description="Ammonium transporter AmtB-like" evidence="9">
    <location>
        <begin position="51"/>
        <end position="458"/>
    </location>
</feature>
<feature type="transmembrane region" description="Helical" evidence="8">
    <location>
        <begin position="55"/>
        <end position="76"/>
    </location>
</feature>
<dbReference type="AlphaFoldDB" id="A0A1H5ZHE1"/>
<feature type="transmembrane region" description="Helical" evidence="8">
    <location>
        <begin position="270"/>
        <end position="295"/>
    </location>
</feature>
<keyword evidence="4 8" id="KW-0812">Transmembrane</keyword>
<evidence type="ECO:0000256" key="5">
    <source>
        <dbReference type="ARBA" id="ARBA00022989"/>
    </source>
</evidence>
<feature type="transmembrane region" description="Helical" evidence="8">
    <location>
        <begin position="211"/>
        <end position="232"/>
    </location>
</feature>
<keyword evidence="11" id="KW-1185">Reference proteome</keyword>
<dbReference type="PANTHER" id="PTHR43029:SF10">
    <property type="entry name" value="AMMONIUM TRANSPORTER MEP2"/>
    <property type="match status" value="1"/>
</dbReference>
<reference evidence="10 11" key="1">
    <citation type="submission" date="2016-10" db="EMBL/GenBank/DDBJ databases">
        <authorList>
            <person name="de Groot N.N."/>
        </authorList>
    </citation>
    <scope>NUCLEOTIDE SEQUENCE [LARGE SCALE GENOMIC DNA]</scope>
    <source>
        <strain evidence="10 11">DSM 22489</strain>
    </source>
</reference>
<dbReference type="GO" id="GO:0005886">
    <property type="term" value="C:plasma membrane"/>
    <property type="evidence" value="ECO:0007669"/>
    <property type="project" value="UniProtKB-SubCell"/>
</dbReference>
<keyword evidence="6 8" id="KW-0472">Membrane</keyword>
<dbReference type="SUPFAM" id="SSF111352">
    <property type="entry name" value="Ammonium transporter"/>
    <property type="match status" value="1"/>
</dbReference>
<evidence type="ECO:0000256" key="3">
    <source>
        <dbReference type="ARBA" id="ARBA00022448"/>
    </source>
</evidence>
<accession>A0A1H5ZHE1</accession>
<dbReference type="PANTHER" id="PTHR43029">
    <property type="entry name" value="AMMONIUM TRANSPORTER MEP2"/>
    <property type="match status" value="1"/>
</dbReference>
<evidence type="ECO:0000313" key="10">
    <source>
        <dbReference type="EMBL" id="SEG35878.1"/>
    </source>
</evidence>
<dbReference type="Gene3D" id="1.10.3430.10">
    <property type="entry name" value="Ammonium transporter AmtB like domains"/>
    <property type="match status" value="1"/>
</dbReference>
<keyword evidence="3 8" id="KW-0813">Transport</keyword>
<dbReference type="GO" id="GO:0008519">
    <property type="term" value="F:ammonium channel activity"/>
    <property type="evidence" value="ECO:0007669"/>
    <property type="project" value="InterPro"/>
</dbReference>
<evidence type="ECO:0000256" key="6">
    <source>
        <dbReference type="ARBA" id="ARBA00023136"/>
    </source>
</evidence>
<gene>
    <name evidence="10" type="ORF">SAMN05421819_2663</name>
</gene>
<feature type="transmembrane region" description="Helical" evidence="8">
    <location>
        <begin position="244"/>
        <end position="264"/>
    </location>
</feature>